<dbReference type="AlphaFoldDB" id="A0AAD4PVS0"/>
<reference evidence="2" key="1">
    <citation type="submission" date="2021-12" db="EMBL/GenBank/DDBJ databases">
        <title>Convergent genome expansion in fungi linked to evolution of root-endophyte symbiosis.</title>
        <authorList>
            <consortium name="DOE Joint Genome Institute"/>
            <person name="Ke Y.-H."/>
            <person name="Bonito G."/>
            <person name="Liao H.-L."/>
            <person name="Looney B."/>
            <person name="Rojas-Flechas A."/>
            <person name="Nash J."/>
            <person name="Hameed K."/>
            <person name="Schadt C."/>
            <person name="Martin F."/>
            <person name="Crous P.W."/>
            <person name="Miettinen O."/>
            <person name="Magnuson J.K."/>
            <person name="Labbe J."/>
            <person name="Jacobson D."/>
            <person name="Doktycz M.J."/>
            <person name="Veneault-Fourrey C."/>
            <person name="Kuo A."/>
            <person name="Mondo S."/>
            <person name="Calhoun S."/>
            <person name="Riley R."/>
            <person name="Ohm R."/>
            <person name="LaButti K."/>
            <person name="Andreopoulos B."/>
            <person name="Pangilinan J."/>
            <person name="Nolan M."/>
            <person name="Tritt A."/>
            <person name="Clum A."/>
            <person name="Lipzen A."/>
            <person name="Daum C."/>
            <person name="Barry K."/>
            <person name="Grigoriev I.V."/>
            <person name="Vilgalys R."/>
        </authorList>
    </citation>
    <scope>NUCLEOTIDE SEQUENCE</scope>
    <source>
        <strain evidence="2">PMI_201</strain>
    </source>
</reference>
<name>A0AAD4PVS0_9EURO</name>
<accession>A0AAD4PVS0</accession>
<dbReference type="GeneID" id="70240219"/>
<dbReference type="RefSeq" id="XP_046069487.1">
    <property type="nucleotide sequence ID" value="XM_046209932.1"/>
</dbReference>
<feature type="compositionally biased region" description="Basic residues" evidence="1">
    <location>
        <begin position="50"/>
        <end position="59"/>
    </location>
</feature>
<sequence length="136" mass="15095">MCSAYGCSRVRSTAVERSTYGGFCNSWFYWKTTACSTESASRLRPDHFRPHCSRKKKSRKQDTTGEKEREREAPQGSVCLYIVMPLPVLASRAPSSSPRLKTSPYASHTLWPLELLTIGSSMSADSRPSVLSSPSV</sequence>
<feature type="region of interest" description="Disordered" evidence="1">
    <location>
        <begin position="38"/>
        <end position="73"/>
    </location>
</feature>
<gene>
    <name evidence="2" type="ORF">BGW36DRAFT_211622</name>
</gene>
<evidence type="ECO:0000256" key="1">
    <source>
        <dbReference type="SAM" id="MobiDB-lite"/>
    </source>
</evidence>
<comment type="caution">
    <text evidence="2">The sequence shown here is derived from an EMBL/GenBank/DDBJ whole genome shotgun (WGS) entry which is preliminary data.</text>
</comment>
<evidence type="ECO:0000313" key="3">
    <source>
        <dbReference type="Proteomes" id="UP001201262"/>
    </source>
</evidence>
<dbReference type="Proteomes" id="UP001201262">
    <property type="component" value="Unassembled WGS sequence"/>
</dbReference>
<feature type="compositionally biased region" description="Basic and acidic residues" evidence="1">
    <location>
        <begin position="60"/>
        <end position="73"/>
    </location>
</feature>
<organism evidence="2 3">
    <name type="scientific">Talaromyces proteolyticus</name>
    <dbReference type="NCBI Taxonomy" id="1131652"/>
    <lineage>
        <taxon>Eukaryota</taxon>
        <taxon>Fungi</taxon>
        <taxon>Dikarya</taxon>
        <taxon>Ascomycota</taxon>
        <taxon>Pezizomycotina</taxon>
        <taxon>Eurotiomycetes</taxon>
        <taxon>Eurotiomycetidae</taxon>
        <taxon>Eurotiales</taxon>
        <taxon>Trichocomaceae</taxon>
        <taxon>Talaromyces</taxon>
        <taxon>Talaromyces sect. Bacilispori</taxon>
    </lineage>
</organism>
<proteinExistence type="predicted"/>
<evidence type="ECO:0000313" key="2">
    <source>
        <dbReference type="EMBL" id="KAH8693817.1"/>
    </source>
</evidence>
<keyword evidence="3" id="KW-1185">Reference proteome</keyword>
<protein>
    <submittedName>
        <fullName evidence="2">Uncharacterized protein</fullName>
    </submittedName>
</protein>
<dbReference type="EMBL" id="JAJTJA010000009">
    <property type="protein sequence ID" value="KAH8693817.1"/>
    <property type="molecule type" value="Genomic_DNA"/>
</dbReference>